<reference evidence="1" key="1">
    <citation type="submission" date="2023-07" db="EMBL/GenBank/DDBJ databases">
        <title>Sorghum-associated microbial communities from plants grown in Nebraska, USA.</title>
        <authorList>
            <person name="Schachtman D."/>
        </authorList>
    </citation>
    <scope>NUCLEOTIDE SEQUENCE</scope>
    <source>
        <strain evidence="1">2697</strain>
    </source>
</reference>
<dbReference type="Proteomes" id="UP001246858">
    <property type="component" value="Unassembled WGS sequence"/>
</dbReference>
<evidence type="ECO:0000313" key="1">
    <source>
        <dbReference type="EMBL" id="MDR6786469.1"/>
    </source>
</evidence>
<dbReference type="EMBL" id="JAVDTF010000007">
    <property type="protein sequence ID" value="MDR6786469.1"/>
    <property type="molecule type" value="Genomic_DNA"/>
</dbReference>
<organism evidence="1 2">
    <name type="scientific">Pedobacter africanus</name>
    <dbReference type="NCBI Taxonomy" id="151894"/>
    <lineage>
        <taxon>Bacteria</taxon>
        <taxon>Pseudomonadati</taxon>
        <taxon>Bacteroidota</taxon>
        <taxon>Sphingobacteriia</taxon>
        <taxon>Sphingobacteriales</taxon>
        <taxon>Sphingobacteriaceae</taxon>
        <taxon>Pedobacter</taxon>
    </lineage>
</organism>
<proteinExistence type="predicted"/>
<sequence>MFALYIFYYNALIDSRGSGAWESALFMKKFIQLNIQKIEKGGKDLLYLPLEPERYIPTVFFYNFGPNDENFVELQNAIDALKNPNKKLVSTSSKSVNGQNKGLTKQTENSLVQTEANKDRTGNNNYTSGRELNFNFGKINNGETHTHSFRLSKNVKSATANCGCVTVDTNVKGPNVVLSRFHGIANYKGPFAKSIAVIYEDGTTETLYLKGELL</sequence>
<comment type="caution">
    <text evidence="1">The sequence shown here is derived from an EMBL/GenBank/DDBJ whole genome shotgun (WGS) entry which is preliminary data.</text>
</comment>
<keyword evidence="2" id="KW-1185">Reference proteome</keyword>
<evidence type="ECO:0000313" key="2">
    <source>
        <dbReference type="Proteomes" id="UP001246858"/>
    </source>
</evidence>
<gene>
    <name evidence="1" type="ORF">J2X78_005064</name>
</gene>
<accession>A0ACC6L4Q3</accession>
<protein>
    <submittedName>
        <fullName evidence="1">Uncharacterized protein</fullName>
    </submittedName>
</protein>
<name>A0ACC6L4Q3_9SPHI</name>